<keyword evidence="3" id="KW-1185">Reference proteome</keyword>
<organism evidence="2 3">
    <name type="scientific">Jatrophihabitans endophyticus</name>
    <dbReference type="NCBI Taxonomy" id="1206085"/>
    <lineage>
        <taxon>Bacteria</taxon>
        <taxon>Bacillati</taxon>
        <taxon>Actinomycetota</taxon>
        <taxon>Actinomycetes</taxon>
        <taxon>Jatrophihabitantales</taxon>
        <taxon>Jatrophihabitantaceae</taxon>
        <taxon>Jatrophihabitans</taxon>
    </lineage>
</organism>
<dbReference type="PANTHER" id="PTHR43685">
    <property type="entry name" value="GLYCOSYLTRANSFERASE"/>
    <property type="match status" value="1"/>
</dbReference>
<accession>A0A1M5LCB7</accession>
<dbReference type="CDD" id="cd00761">
    <property type="entry name" value="Glyco_tranf_GTA_type"/>
    <property type="match status" value="1"/>
</dbReference>
<dbReference type="InterPro" id="IPR050834">
    <property type="entry name" value="Glycosyltransf_2"/>
</dbReference>
<reference evidence="3" key="1">
    <citation type="submission" date="2016-11" db="EMBL/GenBank/DDBJ databases">
        <authorList>
            <person name="Varghese N."/>
            <person name="Submissions S."/>
        </authorList>
    </citation>
    <scope>NUCLEOTIDE SEQUENCE [LARGE SCALE GENOMIC DNA]</scope>
    <source>
        <strain evidence="3">DSM 45627</strain>
    </source>
</reference>
<gene>
    <name evidence="2" type="ORF">SAMN05443575_2412</name>
</gene>
<dbReference type="AlphaFoldDB" id="A0A1M5LCB7"/>
<protein>
    <submittedName>
        <fullName evidence="2">Glycosyltransferase involved in cell wall bisynthesis</fullName>
    </submittedName>
</protein>
<feature type="domain" description="Glycosyltransferase 2-like" evidence="1">
    <location>
        <begin position="8"/>
        <end position="135"/>
    </location>
</feature>
<dbReference type="Gene3D" id="3.90.550.10">
    <property type="entry name" value="Spore Coat Polysaccharide Biosynthesis Protein SpsA, Chain A"/>
    <property type="match status" value="1"/>
</dbReference>
<dbReference type="Pfam" id="PF00535">
    <property type="entry name" value="Glycos_transf_2"/>
    <property type="match status" value="1"/>
</dbReference>
<evidence type="ECO:0000259" key="1">
    <source>
        <dbReference type="Pfam" id="PF00535"/>
    </source>
</evidence>
<dbReference type="EMBL" id="FQVU01000003">
    <property type="protein sequence ID" value="SHG62691.1"/>
    <property type="molecule type" value="Genomic_DNA"/>
</dbReference>
<dbReference type="STRING" id="1206085.SAMN05443575_2412"/>
<evidence type="ECO:0000313" key="3">
    <source>
        <dbReference type="Proteomes" id="UP000186132"/>
    </source>
</evidence>
<dbReference type="Proteomes" id="UP000186132">
    <property type="component" value="Unassembled WGS sequence"/>
</dbReference>
<keyword evidence="2" id="KW-0808">Transferase</keyword>
<dbReference type="InterPro" id="IPR001173">
    <property type="entry name" value="Glyco_trans_2-like"/>
</dbReference>
<sequence length="323" mass="35707">MPTDPTLTVVLPVRNVAAYLPDMLTSLGLNTDVDLQLVVVDDGSDDGTAQVIEEFADRLPQLQAIRHDTAVGLADARNAGLDRAVGRHVCFLDGDDWLAPGYLGRLVHAIDGLGCDFVRVDHVQVRDRDRVVHLAPEARRDVVLDPRSGILPASRRTMIDYPYAWAGIFRRELGELLRFPAGLHTAEDRPWIWRLHREARSYAVTSLAGVFYRRDVANSLTQIGDHRQLQFVDAYAMVLAQVSGDAALLGKAMRQFLGIVAHQVEQGEERFTAPLRRQLAERVTELLAGVDPDVVGRALPGDDRIQVLAPLLPAAVLGRRWAS</sequence>
<evidence type="ECO:0000313" key="2">
    <source>
        <dbReference type="EMBL" id="SHG62691.1"/>
    </source>
</evidence>
<dbReference type="GO" id="GO:0016740">
    <property type="term" value="F:transferase activity"/>
    <property type="evidence" value="ECO:0007669"/>
    <property type="project" value="UniProtKB-KW"/>
</dbReference>
<dbReference type="InterPro" id="IPR029044">
    <property type="entry name" value="Nucleotide-diphossugar_trans"/>
</dbReference>
<dbReference type="SUPFAM" id="SSF53448">
    <property type="entry name" value="Nucleotide-diphospho-sugar transferases"/>
    <property type="match status" value="1"/>
</dbReference>
<dbReference type="RefSeq" id="WP_200800160.1">
    <property type="nucleotide sequence ID" value="NZ_FQVU01000003.1"/>
</dbReference>
<dbReference type="PANTHER" id="PTHR43685:SF2">
    <property type="entry name" value="GLYCOSYLTRANSFERASE 2-LIKE DOMAIN-CONTAINING PROTEIN"/>
    <property type="match status" value="1"/>
</dbReference>
<name>A0A1M5LCB7_9ACTN</name>
<proteinExistence type="predicted"/>